<evidence type="ECO:0000313" key="3">
    <source>
        <dbReference type="Proteomes" id="UP000823921"/>
    </source>
</evidence>
<evidence type="ECO:0008006" key="4">
    <source>
        <dbReference type="Google" id="ProtNLM"/>
    </source>
</evidence>
<reference evidence="2" key="1">
    <citation type="journal article" date="2021" name="PeerJ">
        <title>Extensive microbial diversity within the chicken gut microbiome revealed by metagenomics and culture.</title>
        <authorList>
            <person name="Gilroy R."/>
            <person name="Ravi A."/>
            <person name="Getino M."/>
            <person name="Pursley I."/>
            <person name="Horton D.L."/>
            <person name="Alikhan N.F."/>
            <person name="Baker D."/>
            <person name="Gharbi K."/>
            <person name="Hall N."/>
            <person name="Watson M."/>
            <person name="Adriaenssens E.M."/>
            <person name="Foster-Nyarko E."/>
            <person name="Jarju S."/>
            <person name="Secka A."/>
            <person name="Antonio M."/>
            <person name="Oren A."/>
            <person name="Chaudhuri R.R."/>
            <person name="La Ragione R."/>
            <person name="Hildebrand F."/>
            <person name="Pallen M.J."/>
        </authorList>
    </citation>
    <scope>NUCLEOTIDE SEQUENCE</scope>
    <source>
        <strain evidence="2">CHK192-8294</strain>
    </source>
</reference>
<organism evidence="2 3">
    <name type="scientific">Candidatus Flavonifractor intestinigallinarum</name>
    <dbReference type="NCBI Taxonomy" id="2838586"/>
    <lineage>
        <taxon>Bacteria</taxon>
        <taxon>Bacillati</taxon>
        <taxon>Bacillota</taxon>
        <taxon>Clostridia</taxon>
        <taxon>Eubacteriales</taxon>
        <taxon>Oscillospiraceae</taxon>
        <taxon>Flavonifractor</taxon>
    </lineage>
</organism>
<feature type="signal peptide" evidence="1">
    <location>
        <begin position="1"/>
        <end position="24"/>
    </location>
</feature>
<gene>
    <name evidence="2" type="ORF">H9712_10330</name>
</gene>
<reference evidence="2" key="2">
    <citation type="submission" date="2021-04" db="EMBL/GenBank/DDBJ databases">
        <authorList>
            <person name="Gilroy R."/>
        </authorList>
    </citation>
    <scope>NUCLEOTIDE SEQUENCE</scope>
    <source>
        <strain evidence="2">CHK192-8294</strain>
    </source>
</reference>
<sequence>MKLIRTRLLLPLLAALFLTVGLSACGGSPQSTPTDAADNVVGIYRLRHISAAGLDLDADALSQTMGTQISIQLEVKADGTFVVDSAMPELNRQETISGTWSQEEDTLTFATDSEELPVTLSDGLLTLEQDGQSLVFEKT</sequence>
<proteinExistence type="predicted"/>
<feature type="chain" id="PRO_5038811329" description="Lipocalin-like domain-containing protein" evidence="1">
    <location>
        <begin position="25"/>
        <end position="139"/>
    </location>
</feature>
<protein>
    <recommendedName>
        <fullName evidence="4">Lipocalin-like domain-containing protein</fullName>
    </recommendedName>
</protein>
<name>A0A9D2MPA1_9FIRM</name>
<accession>A0A9D2MPA1</accession>
<evidence type="ECO:0000256" key="1">
    <source>
        <dbReference type="SAM" id="SignalP"/>
    </source>
</evidence>
<dbReference type="EMBL" id="DWXO01000097">
    <property type="protein sequence ID" value="HJB81376.1"/>
    <property type="molecule type" value="Genomic_DNA"/>
</dbReference>
<dbReference type="PROSITE" id="PS51257">
    <property type="entry name" value="PROKAR_LIPOPROTEIN"/>
    <property type="match status" value="1"/>
</dbReference>
<dbReference type="AlphaFoldDB" id="A0A9D2MPA1"/>
<evidence type="ECO:0000313" key="2">
    <source>
        <dbReference type="EMBL" id="HJB81376.1"/>
    </source>
</evidence>
<keyword evidence="1" id="KW-0732">Signal</keyword>
<comment type="caution">
    <text evidence="2">The sequence shown here is derived from an EMBL/GenBank/DDBJ whole genome shotgun (WGS) entry which is preliminary data.</text>
</comment>
<dbReference type="Proteomes" id="UP000823921">
    <property type="component" value="Unassembled WGS sequence"/>
</dbReference>